<dbReference type="PANTHER" id="PTHR30136:SF24">
    <property type="entry name" value="HTH-TYPE TRANSCRIPTIONAL REPRESSOR ALLR"/>
    <property type="match status" value="1"/>
</dbReference>
<evidence type="ECO:0000256" key="3">
    <source>
        <dbReference type="ARBA" id="ARBA00023163"/>
    </source>
</evidence>
<sequence>MNNNDNASSLDRILDIMLMFAGHGRVVTRREIERRFGLSRSSAYRYLHSLRRRGLITAMARSGEFVLSPGFVRLVSLTEEYGRDMSEIAAPILRELAGITGESAMITHRAGDRVLCVRFQDGPRAVRVGLGPAANTPLYRGASAKVHLAHMSDADIRDVLDYCRTLPEDEFPRTAEDLERELAEIRERGYATSAGELETSVVSVAVPIIGSDHNLLGVVAVASVGERARHPEDGLLDHLRIAAARIVREWDRAKPRDLF</sequence>
<accession>A0A9Q3ULE8</accession>
<dbReference type="GO" id="GO:0003677">
    <property type="term" value="F:DNA binding"/>
    <property type="evidence" value="ECO:0007669"/>
    <property type="project" value="UniProtKB-KW"/>
</dbReference>
<evidence type="ECO:0000256" key="1">
    <source>
        <dbReference type="ARBA" id="ARBA00023015"/>
    </source>
</evidence>
<feature type="domain" description="IclR-ED" evidence="7">
    <location>
        <begin position="73"/>
        <end position="259"/>
    </location>
</feature>
<organism evidence="8 9">
    <name type="scientific">Alloalcanivorax marinus</name>
    <dbReference type="NCBI Taxonomy" id="1177169"/>
    <lineage>
        <taxon>Bacteria</taxon>
        <taxon>Pseudomonadati</taxon>
        <taxon>Pseudomonadota</taxon>
        <taxon>Gammaproteobacteria</taxon>
        <taxon>Oceanospirillales</taxon>
        <taxon>Alcanivoracaceae</taxon>
        <taxon>Alloalcanivorax</taxon>
    </lineage>
</organism>
<dbReference type="Pfam" id="PF09339">
    <property type="entry name" value="HTH_IclR"/>
    <property type="match status" value="1"/>
</dbReference>
<proteinExistence type="predicted"/>
<evidence type="ECO:0000259" key="7">
    <source>
        <dbReference type="PROSITE" id="PS51078"/>
    </source>
</evidence>
<dbReference type="GO" id="GO:0045892">
    <property type="term" value="P:negative regulation of DNA-templated transcription"/>
    <property type="evidence" value="ECO:0007669"/>
    <property type="project" value="TreeGrafter"/>
</dbReference>
<evidence type="ECO:0000313" key="8">
    <source>
        <dbReference type="EMBL" id="MCC4309132.1"/>
    </source>
</evidence>
<dbReference type="InterPro" id="IPR014757">
    <property type="entry name" value="Tscrpt_reg_IclR_C"/>
</dbReference>
<evidence type="ECO:0000256" key="2">
    <source>
        <dbReference type="ARBA" id="ARBA00023125"/>
    </source>
</evidence>
<evidence type="ECO:0000259" key="6">
    <source>
        <dbReference type="PROSITE" id="PS51077"/>
    </source>
</evidence>
<keyword evidence="1" id="KW-0805">Transcription regulation</keyword>
<dbReference type="PROSITE" id="PS51078">
    <property type="entry name" value="ICLR_ED"/>
    <property type="match status" value="1"/>
</dbReference>
<feature type="domain" description="HTH iclR-type" evidence="6">
    <location>
        <begin position="7"/>
        <end position="69"/>
    </location>
</feature>
<comment type="caution">
    <text evidence="8">The sequence shown here is derived from an EMBL/GenBank/DDBJ whole genome shotgun (WGS) entry which is preliminary data.</text>
</comment>
<dbReference type="AlphaFoldDB" id="A0A9Q3ULE8"/>
<dbReference type="SUPFAM" id="SSF46785">
    <property type="entry name" value="Winged helix' DNA-binding domain"/>
    <property type="match status" value="1"/>
</dbReference>
<protein>
    <recommendedName>
        <fullName evidence="4">HTH-type transcriptional repressor AllR</fullName>
    </recommendedName>
    <alternativeName>
        <fullName evidence="5">Negative regulator of allantoin and glyoxylate utilization operons</fullName>
    </alternativeName>
</protein>
<dbReference type="PROSITE" id="PS51077">
    <property type="entry name" value="HTH_ICLR"/>
    <property type="match status" value="1"/>
</dbReference>
<dbReference type="SMART" id="SM00346">
    <property type="entry name" value="HTH_ICLR"/>
    <property type="match status" value="1"/>
</dbReference>
<dbReference type="InterPro" id="IPR005471">
    <property type="entry name" value="Tscrpt_reg_IclR_N"/>
</dbReference>
<gene>
    <name evidence="8" type="ORF">LL252_11170</name>
</gene>
<dbReference type="Proteomes" id="UP001108027">
    <property type="component" value="Unassembled WGS sequence"/>
</dbReference>
<dbReference type="GO" id="GO:0003700">
    <property type="term" value="F:DNA-binding transcription factor activity"/>
    <property type="evidence" value="ECO:0007669"/>
    <property type="project" value="TreeGrafter"/>
</dbReference>
<keyword evidence="2" id="KW-0238">DNA-binding</keyword>
<dbReference type="InterPro" id="IPR036388">
    <property type="entry name" value="WH-like_DNA-bd_sf"/>
</dbReference>
<keyword evidence="9" id="KW-1185">Reference proteome</keyword>
<dbReference type="InterPro" id="IPR050707">
    <property type="entry name" value="HTH_MetabolicPath_Reg"/>
</dbReference>
<dbReference type="Pfam" id="PF01614">
    <property type="entry name" value="IclR_C"/>
    <property type="match status" value="1"/>
</dbReference>
<evidence type="ECO:0000313" key="9">
    <source>
        <dbReference type="Proteomes" id="UP001108027"/>
    </source>
</evidence>
<dbReference type="EMBL" id="JAJGNA010000012">
    <property type="protein sequence ID" value="MCC4309132.1"/>
    <property type="molecule type" value="Genomic_DNA"/>
</dbReference>
<keyword evidence="3" id="KW-0804">Transcription</keyword>
<evidence type="ECO:0000256" key="4">
    <source>
        <dbReference type="ARBA" id="ARBA00040379"/>
    </source>
</evidence>
<dbReference type="InterPro" id="IPR029016">
    <property type="entry name" value="GAF-like_dom_sf"/>
</dbReference>
<dbReference type="Gene3D" id="1.10.10.10">
    <property type="entry name" value="Winged helix-like DNA-binding domain superfamily/Winged helix DNA-binding domain"/>
    <property type="match status" value="1"/>
</dbReference>
<evidence type="ECO:0000256" key="5">
    <source>
        <dbReference type="ARBA" id="ARBA00042627"/>
    </source>
</evidence>
<dbReference type="PANTHER" id="PTHR30136">
    <property type="entry name" value="HELIX-TURN-HELIX TRANSCRIPTIONAL REGULATOR, ICLR FAMILY"/>
    <property type="match status" value="1"/>
</dbReference>
<name>A0A9Q3ULE8_9GAMM</name>
<dbReference type="RefSeq" id="WP_204427224.1">
    <property type="nucleotide sequence ID" value="NZ_JADDOL010000003.1"/>
</dbReference>
<dbReference type="Gene3D" id="3.30.450.40">
    <property type="match status" value="1"/>
</dbReference>
<reference evidence="8" key="1">
    <citation type="submission" date="2021-10" db="EMBL/GenBank/DDBJ databases">
        <title>The diversity and Nitrogen Metabolism of Culturable Nitrate-Utilizing Bacteria Within the Oxygen Minimum Zone of the Changjiang (Yangtze River)Estuary.</title>
        <authorList>
            <person name="Zhang D."/>
            <person name="Zheng J."/>
            <person name="Liu S."/>
            <person name="He W."/>
        </authorList>
    </citation>
    <scope>NUCLEOTIDE SEQUENCE</scope>
    <source>
        <strain evidence="8">FXH-223</strain>
    </source>
</reference>
<dbReference type="SUPFAM" id="SSF55781">
    <property type="entry name" value="GAF domain-like"/>
    <property type="match status" value="1"/>
</dbReference>
<dbReference type="InterPro" id="IPR036390">
    <property type="entry name" value="WH_DNA-bd_sf"/>
</dbReference>